<evidence type="ECO:0000256" key="3">
    <source>
        <dbReference type="ARBA" id="ARBA00023159"/>
    </source>
</evidence>
<dbReference type="SUPFAM" id="SSF46689">
    <property type="entry name" value="Homeodomain-like"/>
    <property type="match status" value="2"/>
</dbReference>
<dbReference type="Pfam" id="PF02311">
    <property type="entry name" value="AraC_binding"/>
    <property type="match status" value="1"/>
</dbReference>
<keyword evidence="3" id="KW-0010">Activator</keyword>
<keyword evidence="7" id="KW-1185">Reference proteome</keyword>
<feature type="domain" description="HTH araC/xylS-type" evidence="5">
    <location>
        <begin position="159"/>
        <end position="257"/>
    </location>
</feature>
<dbReference type="AlphaFoldDB" id="A0A542E4W5"/>
<name>A0A542E4W5_9MICO</name>
<evidence type="ECO:0000256" key="2">
    <source>
        <dbReference type="ARBA" id="ARBA00023125"/>
    </source>
</evidence>
<dbReference type="InterPro" id="IPR014710">
    <property type="entry name" value="RmlC-like_jellyroll"/>
</dbReference>
<dbReference type="PROSITE" id="PS00041">
    <property type="entry name" value="HTH_ARAC_FAMILY_1"/>
    <property type="match status" value="1"/>
</dbReference>
<dbReference type="InterPro" id="IPR003313">
    <property type="entry name" value="AraC-bd"/>
</dbReference>
<evidence type="ECO:0000313" key="6">
    <source>
        <dbReference type="EMBL" id="TQJ10381.1"/>
    </source>
</evidence>
<keyword evidence="2" id="KW-0238">DNA-binding</keyword>
<dbReference type="InterPro" id="IPR018062">
    <property type="entry name" value="HTH_AraC-typ_CS"/>
</dbReference>
<accession>A0A542E4W5</accession>
<dbReference type="SUPFAM" id="SSF51215">
    <property type="entry name" value="Regulatory protein AraC"/>
    <property type="match status" value="1"/>
</dbReference>
<dbReference type="InterPro" id="IPR050204">
    <property type="entry name" value="AraC_XylS_family_regulators"/>
</dbReference>
<dbReference type="SMART" id="SM00342">
    <property type="entry name" value="HTH_ARAC"/>
    <property type="match status" value="1"/>
</dbReference>
<dbReference type="InterPro" id="IPR009057">
    <property type="entry name" value="Homeodomain-like_sf"/>
</dbReference>
<dbReference type="Gene3D" id="2.60.120.10">
    <property type="entry name" value="Jelly Rolls"/>
    <property type="match status" value="1"/>
</dbReference>
<dbReference type="PANTHER" id="PTHR46796:SF14">
    <property type="entry name" value="TRANSCRIPTIONAL REGULATORY PROTEIN"/>
    <property type="match status" value="1"/>
</dbReference>
<sequence length="274" mass="29418">MHVLAAGRLVGGGGLPVGSVRRHPHWGFTFVTAGTGRYRDADHDEVVAAGTLVVVRPGRPHWYGPDGGGWDEVFAVFDGPVVEAADRAGRLGSTPLLRLPVQPWAQRLGVFAGRARPVDDGSRAAEGLRLLAMLVEAAGAAAPASAPGNDAGEGEGWLRRSCALLEADLAGTVDLRGVAARAEMPYETWRRRFRSATGSSPYAYRADARLRAATELLTHTPLAVREIAASTGFTDERHLIRRFREHTGVTPRAFRDGLMDRGGRTDRQCGVAWP</sequence>
<evidence type="ECO:0000313" key="7">
    <source>
        <dbReference type="Proteomes" id="UP000317893"/>
    </source>
</evidence>
<comment type="caution">
    <text evidence="6">The sequence shown here is derived from an EMBL/GenBank/DDBJ whole genome shotgun (WGS) entry which is preliminary data.</text>
</comment>
<evidence type="ECO:0000256" key="4">
    <source>
        <dbReference type="ARBA" id="ARBA00023163"/>
    </source>
</evidence>
<gene>
    <name evidence="6" type="ORF">FB458_3501</name>
</gene>
<dbReference type="GO" id="GO:0003700">
    <property type="term" value="F:DNA-binding transcription factor activity"/>
    <property type="evidence" value="ECO:0007669"/>
    <property type="project" value="InterPro"/>
</dbReference>
<dbReference type="EMBL" id="VFMN01000001">
    <property type="protein sequence ID" value="TQJ10381.1"/>
    <property type="molecule type" value="Genomic_DNA"/>
</dbReference>
<dbReference type="InterPro" id="IPR018060">
    <property type="entry name" value="HTH_AraC"/>
</dbReference>
<dbReference type="PANTHER" id="PTHR46796">
    <property type="entry name" value="HTH-TYPE TRANSCRIPTIONAL ACTIVATOR RHAS-RELATED"/>
    <property type="match status" value="1"/>
</dbReference>
<evidence type="ECO:0000259" key="5">
    <source>
        <dbReference type="PROSITE" id="PS01124"/>
    </source>
</evidence>
<proteinExistence type="predicted"/>
<evidence type="ECO:0000256" key="1">
    <source>
        <dbReference type="ARBA" id="ARBA00023015"/>
    </source>
</evidence>
<dbReference type="InterPro" id="IPR037923">
    <property type="entry name" value="HTH-like"/>
</dbReference>
<dbReference type="GO" id="GO:0043565">
    <property type="term" value="F:sequence-specific DNA binding"/>
    <property type="evidence" value="ECO:0007669"/>
    <property type="project" value="InterPro"/>
</dbReference>
<dbReference type="Gene3D" id="1.10.10.60">
    <property type="entry name" value="Homeodomain-like"/>
    <property type="match status" value="2"/>
</dbReference>
<protein>
    <submittedName>
        <fullName evidence="6">AraC family transcriptional regulator</fullName>
    </submittedName>
</protein>
<dbReference type="PROSITE" id="PS01124">
    <property type="entry name" value="HTH_ARAC_FAMILY_2"/>
    <property type="match status" value="1"/>
</dbReference>
<keyword evidence="1" id="KW-0805">Transcription regulation</keyword>
<dbReference type="Proteomes" id="UP000317893">
    <property type="component" value="Unassembled WGS sequence"/>
</dbReference>
<dbReference type="Pfam" id="PF12833">
    <property type="entry name" value="HTH_18"/>
    <property type="match status" value="1"/>
</dbReference>
<keyword evidence="4" id="KW-0804">Transcription</keyword>
<organism evidence="6 7">
    <name type="scientific">Lapillicoccus jejuensis</name>
    <dbReference type="NCBI Taxonomy" id="402171"/>
    <lineage>
        <taxon>Bacteria</taxon>
        <taxon>Bacillati</taxon>
        <taxon>Actinomycetota</taxon>
        <taxon>Actinomycetes</taxon>
        <taxon>Micrococcales</taxon>
        <taxon>Intrasporangiaceae</taxon>
        <taxon>Lapillicoccus</taxon>
    </lineage>
</organism>
<reference evidence="6 7" key="1">
    <citation type="submission" date="2019-06" db="EMBL/GenBank/DDBJ databases">
        <title>Sequencing the genomes of 1000 actinobacteria strains.</title>
        <authorList>
            <person name="Klenk H.-P."/>
        </authorList>
    </citation>
    <scope>NUCLEOTIDE SEQUENCE [LARGE SCALE GENOMIC DNA]</scope>
    <source>
        <strain evidence="6 7">DSM 18607</strain>
    </source>
</reference>